<keyword evidence="1" id="KW-0732">Signal</keyword>
<dbReference type="Pfam" id="PF21294">
    <property type="entry name" value="Polysacc_lyase_14"/>
    <property type="match status" value="1"/>
</dbReference>
<evidence type="ECO:0000313" key="3">
    <source>
        <dbReference type="EMBL" id="MBD7977651.1"/>
    </source>
</evidence>
<dbReference type="InterPro" id="IPR048958">
    <property type="entry name" value="Polysacc_lyase_14"/>
</dbReference>
<feature type="signal peptide" evidence="1">
    <location>
        <begin position="1"/>
        <end position="27"/>
    </location>
</feature>
<proteinExistence type="predicted"/>
<dbReference type="PANTHER" id="PTHR40124:SF1">
    <property type="entry name" value="DISAGGREGATASE RELATED REPEAT PROTEIN"/>
    <property type="match status" value="1"/>
</dbReference>
<dbReference type="Gene3D" id="2.60.120.200">
    <property type="match status" value="1"/>
</dbReference>
<dbReference type="RefSeq" id="WP_251836422.1">
    <property type="nucleotide sequence ID" value="NZ_JACSQG010000004.1"/>
</dbReference>
<protein>
    <recommendedName>
        <fullName evidence="2">Polysaccharide lyase 14 domain-containing protein</fullName>
    </recommendedName>
</protein>
<accession>A0ABR8TPG9</accession>
<sequence length="274" mass="30086">MPDLTPCMVAVLLACAATFLLPAQSPAAQTLARRVLDESFDGKTLTDFGTAVVAAKNVSLASGKGVNHSNAIRVDYRGNSRGSERVIVNYKLPPSLYYTLSFDVNFCSEFDFRKGGKLHGLGPARPVAGGNRISPSRWSARAMFRRDGGLQTYIYSQNMKGRYGDVVIAKNFRFERGHYYAVSLQVVLNNPASESNGYMRIYVDDALVAEHRSIKFRSAETLDSHINTLMFNTFHGGHSADWAPRKADGSYAVTCAYFDNYSVSPSLTVKRGPG</sequence>
<name>A0ABR8TPG9_9PSED</name>
<gene>
    <name evidence="3" type="ORF">H9642_10675</name>
</gene>
<feature type="chain" id="PRO_5046855846" description="Polysaccharide lyase 14 domain-containing protein" evidence="1">
    <location>
        <begin position="28"/>
        <end position="274"/>
    </location>
</feature>
<dbReference type="EMBL" id="JACSQG010000004">
    <property type="protein sequence ID" value="MBD7977651.1"/>
    <property type="molecule type" value="Genomic_DNA"/>
</dbReference>
<evidence type="ECO:0000313" key="4">
    <source>
        <dbReference type="Proteomes" id="UP000611945"/>
    </source>
</evidence>
<organism evidence="3 4">
    <name type="scientific">Serpens gallinarum</name>
    <dbReference type="NCBI Taxonomy" id="2763075"/>
    <lineage>
        <taxon>Bacteria</taxon>
        <taxon>Pseudomonadati</taxon>
        <taxon>Pseudomonadota</taxon>
        <taxon>Gammaproteobacteria</taxon>
        <taxon>Pseudomonadales</taxon>
        <taxon>Pseudomonadaceae</taxon>
        <taxon>Pseudomonas</taxon>
    </lineage>
</organism>
<reference evidence="3 4" key="1">
    <citation type="submission" date="2020-08" db="EMBL/GenBank/DDBJ databases">
        <title>A Genomic Blueprint of the Chicken Gut Microbiome.</title>
        <authorList>
            <person name="Gilroy R."/>
            <person name="Ravi A."/>
            <person name="Getino M."/>
            <person name="Pursley I."/>
            <person name="Horton D.L."/>
            <person name="Alikhan N.-F."/>
            <person name="Baker D."/>
            <person name="Gharbi K."/>
            <person name="Hall N."/>
            <person name="Watson M."/>
            <person name="Adriaenssens E.M."/>
            <person name="Foster-Nyarko E."/>
            <person name="Jarju S."/>
            <person name="Secka A."/>
            <person name="Antonio M."/>
            <person name="Oren A."/>
            <person name="Chaudhuri R."/>
            <person name="La Ragione R.M."/>
            <person name="Hildebrand F."/>
            <person name="Pallen M.J."/>
        </authorList>
    </citation>
    <scope>NUCLEOTIDE SEQUENCE [LARGE SCALE GENOMIC DNA]</scope>
    <source>
        <strain evidence="3 4">Sa2CUA2</strain>
    </source>
</reference>
<dbReference type="PANTHER" id="PTHR40124">
    <property type="match status" value="1"/>
</dbReference>
<keyword evidence="4" id="KW-1185">Reference proteome</keyword>
<evidence type="ECO:0000259" key="2">
    <source>
        <dbReference type="Pfam" id="PF21294"/>
    </source>
</evidence>
<comment type="caution">
    <text evidence="3">The sequence shown here is derived from an EMBL/GenBank/DDBJ whole genome shotgun (WGS) entry which is preliminary data.</text>
</comment>
<evidence type="ECO:0000256" key="1">
    <source>
        <dbReference type="SAM" id="SignalP"/>
    </source>
</evidence>
<feature type="domain" description="Polysaccharide lyase 14" evidence="2">
    <location>
        <begin position="98"/>
        <end position="250"/>
    </location>
</feature>
<dbReference type="Proteomes" id="UP000611945">
    <property type="component" value="Unassembled WGS sequence"/>
</dbReference>